<evidence type="ECO:0000313" key="5">
    <source>
        <dbReference type="Proteomes" id="UP000004754"/>
    </source>
</evidence>
<dbReference type="InterPro" id="IPR029033">
    <property type="entry name" value="His_PPase_superfam"/>
</dbReference>
<gene>
    <name evidence="4" type="ORF">HMP0721_2203</name>
</gene>
<reference evidence="4 5" key="1">
    <citation type="submission" date="2010-12" db="EMBL/GenBank/DDBJ databases">
        <authorList>
            <person name="Muzny D."/>
            <person name="Qin X."/>
            <person name="Deng J."/>
            <person name="Jiang H."/>
            <person name="Liu Y."/>
            <person name="Qu J."/>
            <person name="Song X.-Z."/>
            <person name="Zhang L."/>
            <person name="Thornton R."/>
            <person name="Coyle M."/>
            <person name="Francisco L."/>
            <person name="Jackson L."/>
            <person name="Javaid M."/>
            <person name="Korchina V."/>
            <person name="Kovar C."/>
            <person name="Mata R."/>
            <person name="Mathew T."/>
            <person name="Ngo R."/>
            <person name="Nguyen L."/>
            <person name="Nguyen N."/>
            <person name="Okwuonu G."/>
            <person name="Ongeri F."/>
            <person name="Pham C."/>
            <person name="Simmons D."/>
            <person name="Wilczek-Boney K."/>
            <person name="Hale W."/>
            <person name="Jakkamsetti A."/>
            <person name="Pham P."/>
            <person name="Ruth R."/>
            <person name="San Lucas F."/>
            <person name="Warren J."/>
            <person name="Zhang J."/>
            <person name="Zhao Z."/>
            <person name="Zhou C."/>
            <person name="Zhu D."/>
            <person name="Lee S."/>
            <person name="Bess C."/>
            <person name="Blankenburg K."/>
            <person name="Forbes L."/>
            <person name="Fu Q."/>
            <person name="Gubbala S."/>
            <person name="Hirani K."/>
            <person name="Jayaseelan J.C."/>
            <person name="Lara F."/>
            <person name="Munidasa M."/>
            <person name="Palculict T."/>
            <person name="Patil S."/>
            <person name="Pu L.-L."/>
            <person name="Saada N."/>
            <person name="Tang L."/>
            <person name="Weissenberger G."/>
            <person name="Zhu Y."/>
            <person name="Hemphill L."/>
            <person name="Shang Y."/>
            <person name="Youmans B."/>
            <person name="Ayvaz T."/>
            <person name="Ross M."/>
            <person name="Santibanez J."/>
            <person name="Aqrawi P."/>
            <person name="Gross S."/>
            <person name="Joshi V."/>
            <person name="Fowler G."/>
            <person name="Nazareth L."/>
            <person name="Reid J."/>
            <person name="Worley K."/>
            <person name="Petrosino J."/>
            <person name="Highlander S."/>
            <person name="Gibbs R."/>
        </authorList>
    </citation>
    <scope>NUCLEOTIDE SEQUENCE [LARGE SCALE GENOMIC DNA]</scope>
    <source>
        <strain evidence="4 5">ATCC 23263</strain>
    </source>
</reference>
<protein>
    <submittedName>
        <fullName evidence="4">Phosphoglycerate mutase family protein</fullName>
    </submittedName>
</protein>
<dbReference type="GO" id="GO:0004331">
    <property type="term" value="F:fructose-2,6-bisphosphate 2-phosphatase activity"/>
    <property type="evidence" value="ECO:0007669"/>
    <property type="project" value="TreeGrafter"/>
</dbReference>
<evidence type="ECO:0000256" key="1">
    <source>
        <dbReference type="ARBA" id="ARBA00022801"/>
    </source>
</evidence>
<dbReference type="CDD" id="cd07067">
    <property type="entry name" value="HP_PGM_like"/>
    <property type="match status" value="1"/>
</dbReference>
<dbReference type="PANTHER" id="PTHR46517">
    <property type="entry name" value="FRUCTOSE-2,6-BISPHOSPHATASE TIGAR"/>
    <property type="match status" value="1"/>
</dbReference>
<dbReference type="eggNOG" id="COG0406">
    <property type="taxonomic scope" value="Bacteria"/>
</dbReference>
<dbReference type="InterPro" id="IPR051695">
    <property type="entry name" value="Phosphoglycerate_Mutase"/>
</dbReference>
<dbReference type="AlphaFoldDB" id="E6MJL8"/>
<feature type="binding site" evidence="3">
    <location>
        <position position="59"/>
    </location>
    <ligand>
        <name>substrate</name>
    </ligand>
</feature>
<dbReference type="SUPFAM" id="SSF53254">
    <property type="entry name" value="Phosphoglycerate mutase-like"/>
    <property type="match status" value="1"/>
</dbReference>
<keyword evidence="1" id="KW-0378">Hydrolase</keyword>
<dbReference type="GO" id="GO:0005829">
    <property type="term" value="C:cytosol"/>
    <property type="evidence" value="ECO:0007669"/>
    <property type="project" value="TreeGrafter"/>
</dbReference>
<feature type="binding site" evidence="3">
    <location>
        <begin position="9"/>
        <end position="16"/>
    </location>
    <ligand>
        <name>substrate</name>
    </ligand>
</feature>
<dbReference type="SMART" id="SM00855">
    <property type="entry name" value="PGAM"/>
    <property type="match status" value="1"/>
</dbReference>
<dbReference type="STRING" id="887929.HMP0721_2203"/>
<dbReference type="Gene3D" id="3.40.50.1240">
    <property type="entry name" value="Phosphoglycerate mutase-like"/>
    <property type="match status" value="1"/>
</dbReference>
<dbReference type="HOGENOM" id="CLU_033323_9_2_9"/>
<evidence type="ECO:0000256" key="2">
    <source>
        <dbReference type="PIRSR" id="PIRSR613078-1"/>
    </source>
</evidence>
<dbReference type="PANTHER" id="PTHR46517:SF1">
    <property type="entry name" value="FRUCTOSE-2,6-BISPHOSPHATASE TIGAR"/>
    <property type="match status" value="1"/>
</dbReference>
<sequence length="208" mass="22995">MTTTLYLIRHGETYENQNHIFQGVLDTKLTPLGLRQADALGDYFKRIAFDAAYTSPLSRARDTLTGVLKYHPDIAPILRDDLHEIEGGALQGLTFAECNARFDNILNTFRDEPSAFAPPGGESIPEVYVRFTAEILALLRANPGRTIVVVSHGTAIQTWLAYAKGLPADRIAFDFLPNGSVSQFAYYDDGRIETVYIGRLPESDAGVK</sequence>
<dbReference type="GO" id="GO:0045820">
    <property type="term" value="P:negative regulation of glycolytic process"/>
    <property type="evidence" value="ECO:0007669"/>
    <property type="project" value="TreeGrafter"/>
</dbReference>
<evidence type="ECO:0000313" key="4">
    <source>
        <dbReference type="EMBL" id="EFV00754.1"/>
    </source>
</evidence>
<dbReference type="EMBL" id="AEQN01000028">
    <property type="protein sequence ID" value="EFV00754.1"/>
    <property type="molecule type" value="Genomic_DNA"/>
</dbReference>
<dbReference type="Proteomes" id="UP000004754">
    <property type="component" value="Unassembled WGS sequence"/>
</dbReference>
<comment type="caution">
    <text evidence="4">The sequence shown here is derived from an EMBL/GenBank/DDBJ whole genome shotgun (WGS) entry which is preliminary data.</text>
</comment>
<feature type="active site" description="Proton donor/acceptor" evidence="2">
    <location>
        <position position="84"/>
    </location>
</feature>
<accession>E6MJL8</accession>
<feature type="active site" description="Tele-phosphohistidine intermediate" evidence="2">
    <location>
        <position position="10"/>
    </location>
</feature>
<organism evidence="4 5">
    <name type="scientific">Pseudoramibacter alactolyticus ATCC 23263</name>
    <dbReference type="NCBI Taxonomy" id="887929"/>
    <lineage>
        <taxon>Bacteria</taxon>
        <taxon>Bacillati</taxon>
        <taxon>Bacillota</taxon>
        <taxon>Clostridia</taxon>
        <taxon>Eubacteriales</taxon>
        <taxon>Eubacteriaceae</taxon>
        <taxon>Pseudoramibacter</taxon>
    </lineage>
</organism>
<dbReference type="OrthoDB" id="9781415at2"/>
<dbReference type="Pfam" id="PF00300">
    <property type="entry name" value="His_Phos_1"/>
    <property type="match status" value="1"/>
</dbReference>
<dbReference type="GO" id="GO:0043456">
    <property type="term" value="P:regulation of pentose-phosphate shunt"/>
    <property type="evidence" value="ECO:0007669"/>
    <property type="project" value="TreeGrafter"/>
</dbReference>
<proteinExistence type="predicted"/>
<evidence type="ECO:0000256" key="3">
    <source>
        <dbReference type="PIRSR" id="PIRSR613078-2"/>
    </source>
</evidence>
<dbReference type="RefSeq" id="WP_006599625.1">
    <property type="nucleotide sequence ID" value="NZ_GL622359.1"/>
</dbReference>
<name>E6MJL8_9FIRM</name>
<keyword evidence="5" id="KW-1185">Reference proteome</keyword>
<dbReference type="PIRSF" id="PIRSF000709">
    <property type="entry name" value="6PFK_2-Ptase"/>
    <property type="match status" value="1"/>
</dbReference>
<dbReference type="InterPro" id="IPR013078">
    <property type="entry name" value="His_Pase_superF_clade-1"/>
</dbReference>